<keyword evidence="1" id="KW-1133">Transmembrane helix</keyword>
<dbReference type="STRING" id="1385514.N782_21880"/>
<keyword evidence="1" id="KW-0472">Membrane</keyword>
<evidence type="ECO:0000313" key="2">
    <source>
        <dbReference type="EMBL" id="KGP71062.1"/>
    </source>
</evidence>
<gene>
    <name evidence="2" type="ORF">N782_21880</name>
</gene>
<comment type="caution">
    <text evidence="2">The sequence shown here is derived from an EMBL/GenBank/DDBJ whole genome shotgun (WGS) entry which is preliminary data.</text>
</comment>
<protein>
    <submittedName>
        <fullName evidence="2">Uncharacterized protein</fullName>
    </submittedName>
</protein>
<name>A0A0A2T5I4_9BACI</name>
<keyword evidence="1" id="KW-0812">Transmembrane</keyword>
<organism evidence="2 3">
    <name type="scientific">Pontibacillus yanchengensis Y32</name>
    <dbReference type="NCBI Taxonomy" id="1385514"/>
    <lineage>
        <taxon>Bacteria</taxon>
        <taxon>Bacillati</taxon>
        <taxon>Bacillota</taxon>
        <taxon>Bacilli</taxon>
        <taxon>Bacillales</taxon>
        <taxon>Bacillaceae</taxon>
        <taxon>Pontibacillus</taxon>
    </lineage>
</organism>
<dbReference type="OrthoDB" id="2991705at2"/>
<dbReference type="Proteomes" id="UP000030147">
    <property type="component" value="Unassembled WGS sequence"/>
</dbReference>
<sequence length="60" mass="7247">MSVFGIVNMLFYLAIIVFFIYVILKVLSHMEERNTYLKGIRDELRKRNENDQLKNDPHEM</sequence>
<dbReference type="EMBL" id="AVBF01000086">
    <property type="protein sequence ID" value="KGP71062.1"/>
    <property type="molecule type" value="Genomic_DNA"/>
</dbReference>
<dbReference type="AlphaFoldDB" id="A0A0A2T5I4"/>
<accession>A0A0A2T5I4</accession>
<evidence type="ECO:0000256" key="1">
    <source>
        <dbReference type="SAM" id="Phobius"/>
    </source>
</evidence>
<feature type="transmembrane region" description="Helical" evidence="1">
    <location>
        <begin position="6"/>
        <end position="24"/>
    </location>
</feature>
<evidence type="ECO:0000313" key="3">
    <source>
        <dbReference type="Proteomes" id="UP000030147"/>
    </source>
</evidence>
<keyword evidence="3" id="KW-1185">Reference proteome</keyword>
<proteinExistence type="predicted"/>
<reference evidence="2 3" key="1">
    <citation type="journal article" date="2015" name="Stand. Genomic Sci.">
        <title>High quality draft genome sequence of the moderately halophilic bacterium Pontibacillus yanchengensis Y32(T) and comparison among Pontibacillus genomes.</title>
        <authorList>
            <person name="Huang J."/>
            <person name="Qiao Z.X."/>
            <person name="Tang J.W."/>
            <person name="Wang G."/>
        </authorList>
    </citation>
    <scope>NUCLEOTIDE SEQUENCE [LARGE SCALE GENOMIC DNA]</scope>
    <source>
        <strain evidence="2 3">Y32</strain>
    </source>
</reference>